<feature type="transmembrane region" description="Helical" evidence="1">
    <location>
        <begin position="385"/>
        <end position="404"/>
    </location>
</feature>
<feature type="transmembrane region" description="Helical" evidence="1">
    <location>
        <begin position="454"/>
        <end position="474"/>
    </location>
</feature>
<dbReference type="EMBL" id="CP017015">
    <property type="protein sequence ID" value="AOG60072.1"/>
    <property type="molecule type" value="Genomic_DNA"/>
</dbReference>
<feature type="transmembrane region" description="Helical" evidence="1">
    <location>
        <begin position="95"/>
        <end position="116"/>
    </location>
</feature>
<feature type="transmembrane region" description="Helical" evidence="1">
    <location>
        <begin position="528"/>
        <end position="550"/>
    </location>
</feature>
<proteinExistence type="predicted"/>
<dbReference type="OrthoDB" id="391558at2"/>
<feature type="transmembrane region" description="Helical" evidence="1">
    <location>
        <begin position="263"/>
        <end position="290"/>
    </location>
</feature>
<feature type="transmembrane region" description="Helical" evidence="1">
    <location>
        <begin position="327"/>
        <end position="350"/>
    </location>
</feature>
<evidence type="ECO:0000256" key="1">
    <source>
        <dbReference type="SAM" id="Phobius"/>
    </source>
</evidence>
<dbReference type="KEGG" id="shj:SHELI_v1c01170"/>
<keyword evidence="1" id="KW-0812">Transmembrane</keyword>
<feature type="transmembrane region" description="Helical" evidence="1">
    <location>
        <begin position="416"/>
        <end position="434"/>
    </location>
</feature>
<sequence>MLSTRQSIFSTIIGTLISLINSIIQLLTMYFVLQKFGTHFNGYVRLVSSFSMLISTAESSLGVAATILMVRPIVQNDWITANEIYSTSKKLYRKASITELILVFSLCLLYPVYAGVTGDGGSVFDSNSWSRIGIELADTQFVSYWTLIVIAFSYSLKNFIGNYWFNSYECVVAADNKNTVRKVIILFTDVVIYMLMFLLLSFESLPAYAPFLVILAYSPIKGSLIAVYVKRKYVWLKYYRDFNSFKLTTTAAKISRSSIGTSLLINLDVIIAALVLGLGVSSTLSLYLVIAVNTRLIMTNFITSFREFFVTLVAKRGRIHWESYVKYELYTFLVASFTFINMSILSPYFVSSLYAENALNTLTTETNNANFNALSYMFYNPTFSIIYALSTAFIILCQGQITLIHAKGRYGEVSKFQNILGVVYLFVTPFLTYLCKLLKVGGEENELTSGIIMLYSIKIVFLIIRYLYLWVYVWRYATYNSTLKHVWNNVMILVLPSLLMSLINVFVINKNFDIKSHTNAQNSSVLPLISLFFGIILVTSLLLIIVAYAFSPKTMNGIIKNMPIINKIIKKKDEDARKKRFEENGIDVSEIVDKASELSTAMYGIIDESTASTLSLDTVKINVESKNDKIYVLKGNE</sequence>
<feature type="transmembrane region" description="Helical" evidence="1">
    <location>
        <begin position="136"/>
        <end position="156"/>
    </location>
</feature>
<feature type="transmembrane region" description="Helical" evidence="1">
    <location>
        <begin position="208"/>
        <end position="229"/>
    </location>
</feature>
<dbReference type="STRING" id="216938.SHELI_v1c01170"/>
<dbReference type="AlphaFoldDB" id="A0A1B3SJH0"/>
<feature type="transmembrane region" description="Helical" evidence="1">
    <location>
        <begin position="296"/>
        <end position="315"/>
    </location>
</feature>
<organism evidence="2 3">
    <name type="scientific">Spiroplasma helicoides</name>
    <dbReference type="NCBI Taxonomy" id="216938"/>
    <lineage>
        <taxon>Bacteria</taxon>
        <taxon>Bacillati</taxon>
        <taxon>Mycoplasmatota</taxon>
        <taxon>Mollicutes</taxon>
        <taxon>Entomoplasmatales</taxon>
        <taxon>Spiroplasmataceae</taxon>
        <taxon>Spiroplasma</taxon>
    </lineage>
</organism>
<dbReference type="RefSeq" id="WP_069115852.1">
    <property type="nucleotide sequence ID" value="NZ_CP017015.1"/>
</dbReference>
<evidence type="ECO:0000313" key="3">
    <source>
        <dbReference type="Proteomes" id="UP000094378"/>
    </source>
</evidence>
<dbReference type="PATRIC" id="fig|216938.3.peg.117"/>
<feature type="transmembrane region" description="Helical" evidence="1">
    <location>
        <begin position="183"/>
        <end position="202"/>
    </location>
</feature>
<keyword evidence="3" id="KW-1185">Reference proteome</keyword>
<protein>
    <submittedName>
        <fullName evidence="2">Uncharacterized protein</fullName>
    </submittedName>
</protein>
<gene>
    <name evidence="2" type="ORF">SHELI_v1c01170</name>
</gene>
<feature type="transmembrane region" description="Helical" evidence="1">
    <location>
        <begin position="486"/>
        <end position="508"/>
    </location>
</feature>
<evidence type="ECO:0000313" key="2">
    <source>
        <dbReference type="EMBL" id="AOG60072.1"/>
    </source>
</evidence>
<accession>A0A1B3SJH0</accession>
<reference evidence="2 3" key="1">
    <citation type="submission" date="2016-08" db="EMBL/GenBank/DDBJ databases">
        <title>Complete genome sequence of Spiroplasma helicoides TABS-2 (DSM 22551).</title>
        <authorList>
            <person name="Shen W.-Y."/>
            <person name="Lo W.-S."/>
            <person name="Lai Y.-C."/>
            <person name="Kuo C.-H."/>
        </authorList>
    </citation>
    <scope>NUCLEOTIDE SEQUENCE [LARGE SCALE GENOMIC DNA]</scope>
    <source>
        <strain evidence="2 3">TABS-2</strain>
    </source>
</reference>
<dbReference type="Proteomes" id="UP000094378">
    <property type="component" value="Chromosome"/>
</dbReference>
<keyword evidence="1" id="KW-1133">Transmembrane helix</keyword>
<feature type="transmembrane region" description="Helical" evidence="1">
    <location>
        <begin position="12"/>
        <end position="33"/>
    </location>
</feature>
<feature type="transmembrane region" description="Helical" evidence="1">
    <location>
        <begin position="53"/>
        <end position="74"/>
    </location>
</feature>
<name>A0A1B3SJH0_9MOLU</name>
<keyword evidence="1" id="KW-0472">Membrane</keyword>